<evidence type="ECO:0000313" key="9">
    <source>
        <dbReference type="EMBL" id="KFD61113.1"/>
    </source>
</evidence>
<dbReference type="EMBL" id="KL367635">
    <property type="protein sequence ID" value="KFD61113.1"/>
    <property type="molecule type" value="Genomic_DNA"/>
</dbReference>
<feature type="non-terminal residue" evidence="9">
    <location>
        <position position="1982"/>
    </location>
</feature>
<dbReference type="PANTHER" id="PTHR21704:SF18">
    <property type="entry name" value="NIPPED-B-LIKE PROTEIN"/>
    <property type="match status" value="1"/>
</dbReference>
<evidence type="ECO:0000256" key="7">
    <source>
        <dbReference type="SAM" id="MobiDB-lite"/>
    </source>
</evidence>
<dbReference type="InterPro" id="IPR026003">
    <property type="entry name" value="Cohesin_HEAT"/>
</dbReference>
<dbReference type="InterPro" id="IPR016024">
    <property type="entry name" value="ARM-type_fold"/>
</dbReference>
<evidence type="ECO:0000256" key="5">
    <source>
        <dbReference type="ARBA" id="ARBA00023306"/>
    </source>
</evidence>
<dbReference type="CDD" id="cd23958">
    <property type="entry name" value="SCC2"/>
    <property type="match status" value="1"/>
</dbReference>
<evidence type="ECO:0000259" key="8">
    <source>
        <dbReference type="Pfam" id="PF12830"/>
    </source>
</evidence>
<dbReference type="GO" id="GO:0061775">
    <property type="term" value="F:cohesin loader activity"/>
    <property type="evidence" value="ECO:0007669"/>
    <property type="project" value="InterPro"/>
</dbReference>
<gene>
    <name evidence="9" type="ORF">M514_10737</name>
</gene>
<protein>
    <recommendedName>
        <fullName evidence="6">Nipped-B protein</fullName>
    </recommendedName>
</protein>
<keyword evidence="5 6" id="KW-0131">Cell cycle</keyword>
<evidence type="ECO:0000256" key="6">
    <source>
        <dbReference type="RuleBase" id="RU364107"/>
    </source>
</evidence>
<reference evidence="9" key="1">
    <citation type="journal article" date="2014" name="Nat. Genet.">
        <title>Genome and transcriptome of the porcine whipworm Trichuris suis.</title>
        <authorList>
            <person name="Jex A.R."/>
            <person name="Nejsum P."/>
            <person name="Schwarz E.M."/>
            <person name="Hu L."/>
            <person name="Young N.D."/>
            <person name="Hall R.S."/>
            <person name="Korhonen P.K."/>
            <person name="Liao S."/>
            <person name="Thamsborg S."/>
            <person name="Xia J."/>
            <person name="Xu P."/>
            <person name="Wang S."/>
            <person name="Scheerlinck J.P."/>
            <person name="Hofmann A."/>
            <person name="Sternberg P.W."/>
            <person name="Wang J."/>
            <person name="Gasser R.B."/>
        </authorList>
    </citation>
    <scope>NUCLEOTIDE SEQUENCE [LARGE SCALE GENOMIC DNA]</scope>
    <source>
        <strain evidence="9">DCEP-RM93F</strain>
    </source>
</reference>
<feature type="region of interest" description="Disordered" evidence="7">
    <location>
        <begin position="1907"/>
        <end position="1954"/>
    </location>
</feature>
<dbReference type="GO" id="GO:0140588">
    <property type="term" value="P:chromatin looping"/>
    <property type="evidence" value="ECO:0007669"/>
    <property type="project" value="InterPro"/>
</dbReference>
<accession>A0A085MV67</accession>
<feature type="region of interest" description="Disordered" evidence="7">
    <location>
        <begin position="305"/>
        <end position="328"/>
    </location>
</feature>
<proteinExistence type="inferred from homology"/>
<dbReference type="GO" id="GO:0071169">
    <property type="term" value="P:establishment of protein localization to chromatin"/>
    <property type="evidence" value="ECO:0007669"/>
    <property type="project" value="TreeGrafter"/>
</dbReference>
<evidence type="ECO:0000256" key="2">
    <source>
        <dbReference type="ARBA" id="ARBA00009252"/>
    </source>
</evidence>
<dbReference type="GO" id="GO:0090694">
    <property type="term" value="C:Scc2-Scc4 cohesin loading complex"/>
    <property type="evidence" value="ECO:0007669"/>
    <property type="project" value="TreeGrafter"/>
</dbReference>
<evidence type="ECO:0000256" key="1">
    <source>
        <dbReference type="ARBA" id="ARBA00004123"/>
    </source>
</evidence>
<feature type="domain" description="Sister chromatid cohesion C-terminal" evidence="8">
    <location>
        <begin position="1501"/>
        <end position="1682"/>
    </location>
</feature>
<dbReference type="Proteomes" id="UP000030758">
    <property type="component" value="Unassembled WGS sequence"/>
</dbReference>
<dbReference type="GO" id="GO:0010468">
    <property type="term" value="P:regulation of gene expression"/>
    <property type="evidence" value="ECO:0007669"/>
    <property type="project" value="InterPro"/>
</dbReference>
<keyword evidence="3 6" id="KW-0677">Repeat</keyword>
<dbReference type="InterPro" id="IPR033031">
    <property type="entry name" value="Scc2/Nipped-B"/>
</dbReference>
<dbReference type="InterPro" id="IPR024986">
    <property type="entry name" value="Nipped-B_C"/>
</dbReference>
<feature type="compositionally biased region" description="Low complexity" evidence="7">
    <location>
        <begin position="1942"/>
        <end position="1954"/>
    </location>
</feature>
<organism evidence="9">
    <name type="scientific">Trichuris suis</name>
    <name type="common">pig whipworm</name>
    <dbReference type="NCBI Taxonomy" id="68888"/>
    <lineage>
        <taxon>Eukaryota</taxon>
        <taxon>Metazoa</taxon>
        <taxon>Ecdysozoa</taxon>
        <taxon>Nematoda</taxon>
        <taxon>Enoplea</taxon>
        <taxon>Dorylaimia</taxon>
        <taxon>Trichinellida</taxon>
        <taxon>Trichuridae</taxon>
        <taxon>Trichuris</taxon>
    </lineage>
</organism>
<dbReference type="GO" id="GO:0003682">
    <property type="term" value="F:chromatin binding"/>
    <property type="evidence" value="ECO:0007669"/>
    <property type="project" value="TreeGrafter"/>
</dbReference>
<keyword evidence="4 6" id="KW-0539">Nucleus</keyword>
<dbReference type="Pfam" id="PF12765">
    <property type="entry name" value="Cohesin_HEAT"/>
    <property type="match status" value="1"/>
</dbReference>
<dbReference type="GO" id="GO:1990414">
    <property type="term" value="P:replication-born double-strand break repair via sister chromatid exchange"/>
    <property type="evidence" value="ECO:0007669"/>
    <property type="project" value="TreeGrafter"/>
</dbReference>
<dbReference type="Pfam" id="PF12830">
    <property type="entry name" value="Nipped-B_C"/>
    <property type="match status" value="1"/>
</dbReference>
<comment type="similarity">
    <text evidence="2 6">Belongs to the SCC2/Nipped-B family.</text>
</comment>
<sequence>MNKSTGGYLVPGNCLMGIPVSEQMIADMLPRVGLDDSAPNTWDTLLFHPTVYDKACQAQATASPELAAVLIQALNKVGFDRLTHLKPRFQKNGRNLIPRDPEADLLYNIMKDLSPSIFDSSNTVGLLSQDDRGTNDKRFCGDETKVAPVCKPTLHSLGRTPPVSSVSFSFGCSKIVMLTASFPEQQQEPLRAASPARAALLKKRENTCLDYNSSAMEEAVRQRIVSIGKQPKACARKKKDLVSELFDSLTPASQYFAEGSRRSRAAPKSYSEEELAQLHHTTLCQVIYDQYESDIDDELLPSEAFPPVTVSKPKEEEETDIPVVDERPPTPREVIEEREREWSEILKRKKEKLRLRGTSKATVDVAELAENESYQRFLSLMDNVFELPEEIELAPEAAANEEDVPPECLISRLLLSDLCSEMAKLKAIDALHRIPVERLCKLIAVLDRNVKDGIKFAPSLWTAIEQGDCVSREIIDDHVQRSCDAAHAITILMSSAFMPKQIYIEDTIETVTTFTRTILQSVVYPVFDPQYRPAKETSNANDDGAKGANVQAKNVKRAKAPAVKDRVVLHIYSRIAETISDLGELVNIQTLTDTCILQLSALGVSAFFVENLGDLQLSSLRLLSNIFANYERHRQLILEDILTSVYRLPSIKRGLRTYRLTGETSIQMVTALIMQLIQSVICVALNTQERNYFDELENRLINIDTERPKSAEDVSTAVLSSYETAVSTAHGFLTVYLKKCTTKSDEDYRPLFEDFIKDLLEALNRPEWPSAELLLKLLATVLVKHFANKQNEITMRVASLDYLGMIAASIRRDSMLAVQDAKMVNEMVARLSRDKLTDPFEVFTRPSGVDDEGTVTVLILQKALNFYLANLSNRNNSIEIARRSHIAQWFRDVTNDLEKTMAVGKGDQNATADDLGSKAVDDHKRFQEAFQKASVAKEYLYSLVNIDEDVFAYVRLRREDFLLTEQQAYIVVRYLALRRPLMQSFDYYLGQILRTLGDTAVAIRTKGMKCLSSSVEVDPDLLFSPTVVNISSCILQGNIQVTIMSKLHDQSSNVREAAVELIGKLLSVRPESVELFYQVLTDRLLDTGISVRKRTIRILKEVCERRPDFEKISEIYSRILRRASDEESIVKLVADTFHALWFSPSRDRNSESLMSKVVSIIDVVAILCKEGFAFDSMEMIFRTILKKDADGSALQAAKQIVSCLVENVMVIEERLVDSSNSKSYQRLLFCLSTIYVFSKVEPRLMVPYIETMQPYLSMHCTNVGENSVLNQVMKIVEMVVPLIEHPNIAFLKQIEEALSSLITKSIASVVQAAISCLAVIVPLTKDYSVVVDIFNKFRNILEKVQSQCDEESSTLPCPPTFRPAILRALFTLGLVCRYFDIDSLLPVDNSTKSTWKDQVFRQLLFFACRDADDVRARAIAGLGSFCIGHPDCLLQKELTDFYLQVLTSTGSMGKFRVQVLRNLEMFLIEEEQKMLQSYAQWEKNRASENLKEMGESTSGLSSTVIQSYLRAVLDCFYSMSCEVRKTACEVIVRTLQQGLIHPGQCMPCVIAMTTDPVEEIRSSSSSILKEIDSKYAGFVQMKSMEGMRQSYRLHFVLQGQKRQPVRGFTETNGVCHASNSLLYTVMRNNKQHRRCFLRSLLQLFDEVGKTSLLELIYIADNLATFPYQTIDEPLFIIHNIDLIISVTGSTLLQNFQSLLLPTSSNDEEEEETVESVMERLPAHTHAMKECIDTSQGIVVLLMLNQYLKESFAITDAKLQEYSPNESSKQYDKSTSRRNVGPFQPRYALEYVEKQSAGELPSGYDSQWLCKLYIDFKQLMMSFDISTTFEESSAGAASKQPFCGSSDEATPVLDEDSNSKCVAAFDEQHLAGSSSSSSQQRIVLTIHRVDNKKAENTFADVMRSSRTPVSGFSVSLGSKLSNSGKKKRKNNTDGKKTRKRKVSVLSDSESDSSYSVGLDDSNYYASLLLGCNEAKQEALKPFG</sequence>
<dbReference type="PANTHER" id="PTHR21704">
    <property type="entry name" value="NIPPED-B-LIKE PROTEIN DELANGIN SCC2-RELATED"/>
    <property type="match status" value="1"/>
</dbReference>
<evidence type="ECO:0000256" key="3">
    <source>
        <dbReference type="ARBA" id="ARBA00022737"/>
    </source>
</evidence>
<feature type="compositionally biased region" description="Low complexity" evidence="7">
    <location>
        <begin position="1912"/>
        <end position="1922"/>
    </location>
</feature>
<evidence type="ECO:0000256" key="4">
    <source>
        <dbReference type="ARBA" id="ARBA00023242"/>
    </source>
</evidence>
<dbReference type="SUPFAM" id="SSF48371">
    <property type="entry name" value="ARM repeat"/>
    <property type="match status" value="1"/>
</dbReference>
<dbReference type="InterPro" id="IPR011989">
    <property type="entry name" value="ARM-like"/>
</dbReference>
<dbReference type="GO" id="GO:0034087">
    <property type="term" value="P:establishment of mitotic sister chromatid cohesion"/>
    <property type="evidence" value="ECO:0007669"/>
    <property type="project" value="TreeGrafter"/>
</dbReference>
<comment type="subcellular location">
    <subcellularLocation>
        <location evidence="1 6">Nucleus</location>
    </subcellularLocation>
</comment>
<name>A0A085MV67_9BILA</name>
<dbReference type="Gene3D" id="1.25.10.10">
    <property type="entry name" value="Leucine-rich Repeat Variant"/>
    <property type="match status" value="2"/>
</dbReference>